<protein>
    <submittedName>
        <fullName evidence="2">MBL fold metallo-hydrolase</fullName>
    </submittedName>
</protein>
<dbReference type="Proteomes" id="UP000605148">
    <property type="component" value="Unassembled WGS sequence"/>
</dbReference>
<dbReference type="InterPro" id="IPR001279">
    <property type="entry name" value="Metallo-B-lactamas"/>
</dbReference>
<comment type="caution">
    <text evidence="2">The sequence shown here is derived from an EMBL/GenBank/DDBJ whole genome shotgun (WGS) entry which is preliminary data.</text>
</comment>
<organism evidence="2 3">
    <name type="scientific">Roseibium aquae</name>
    <dbReference type="NCBI Taxonomy" id="1323746"/>
    <lineage>
        <taxon>Bacteria</taxon>
        <taxon>Pseudomonadati</taxon>
        <taxon>Pseudomonadota</taxon>
        <taxon>Alphaproteobacteria</taxon>
        <taxon>Hyphomicrobiales</taxon>
        <taxon>Stappiaceae</taxon>
        <taxon>Roseibium</taxon>
    </lineage>
</organism>
<dbReference type="AlphaFoldDB" id="A0A916X2L1"/>
<dbReference type="Pfam" id="PF17778">
    <property type="entry name" value="WHD_BLACT"/>
    <property type="match status" value="1"/>
</dbReference>
<dbReference type="PANTHER" id="PTHR23131:SF0">
    <property type="entry name" value="ENDORIBONUCLEASE LACTB2"/>
    <property type="match status" value="1"/>
</dbReference>
<reference evidence="2" key="1">
    <citation type="journal article" date="2014" name="Int. J. Syst. Evol. Microbiol.">
        <title>Complete genome sequence of Corynebacterium casei LMG S-19264T (=DSM 44701T), isolated from a smear-ripened cheese.</title>
        <authorList>
            <consortium name="US DOE Joint Genome Institute (JGI-PGF)"/>
            <person name="Walter F."/>
            <person name="Albersmeier A."/>
            <person name="Kalinowski J."/>
            <person name="Ruckert C."/>
        </authorList>
    </citation>
    <scope>NUCLEOTIDE SEQUENCE</scope>
    <source>
        <strain evidence="2">CGMCC 1.12426</strain>
    </source>
</reference>
<evidence type="ECO:0000313" key="2">
    <source>
        <dbReference type="EMBL" id="GGB51386.1"/>
    </source>
</evidence>
<feature type="domain" description="Metallo-beta-lactamase" evidence="1">
    <location>
        <begin position="36"/>
        <end position="212"/>
    </location>
</feature>
<evidence type="ECO:0000259" key="1">
    <source>
        <dbReference type="SMART" id="SM00849"/>
    </source>
</evidence>
<dbReference type="Gene3D" id="1.10.10.10">
    <property type="entry name" value="Winged helix-like DNA-binding domain superfamily/Winged helix DNA-binding domain"/>
    <property type="match status" value="1"/>
</dbReference>
<dbReference type="CDD" id="cd16278">
    <property type="entry name" value="metallo-hydrolase-like_MBL-fold"/>
    <property type="match status" value="1"/>
</dbReference>
<dbReference type="InterPro" id="IPR041516">
    <property type="entry name" value="LACTB2_WH"/>
</dbReference>
<dbReference type="InterPro" id="IPR036866">
    <property type="entry name" value="RibonucZ/Hydroxyglut_hydro"/>
</dbReference>
<dbReference type="PANTHER" id="PTHR23131">
    <property type="entry name" value="ENDORIBONUCLEASE LACTB2"/>
    <property type="match status" value="1"/>
</dbReference>
<reference evidence="2" key="2">
    <citation type="submission" date="2020-09" db="EMBL/GenBank/DDBJ databases">
        <authorList>
            <person name="Sun Q."/>
            <person name="Zhou Y."/>
        </authorList>
    </citation>
    <scope>NUCLEOTIDE SEQUENCE</scope>
    <source>
        <strain evidence="2">CGMCC 1.12426</strain>
    </source>
</reference>
<evidence type="ECO:0000313" key="3">
    <source>
        <dbReference type="Proteomes" id="UP000605148"/>
    </source>
</evidence>
<dbReference type="InterPro" id="IPR050662">
    <property type="entry name" value="Sec-metab_biosynth-thioest"/>
</dbReference>
<name>A0A916X2L1_9HYPH</name>
<dbReference type="EMBL" id="BMFA01000007">
    <property type="protein sequence ID" value="GGB51386.1"/>
    <property type="molecule type" value="Genomic_DNA"/>
</dbReference>
<dbReference type="InterPro" id="IPR036388">
    <property type="entry name" value="WH-like_DNA-bd_sf"/>
</dbReference>
<dbReference type="RefSeq" id="WP_244299172.1">
    <property type="nucleotide sequence ID" value="NZ_BMFA01000007.1"/>
</dbReference>
<proteinExistence type="predicted"/>
<dbReference type="SUPFAM" id="SSF56281">
    <property type="entry name" value="Metallo-hydrolase/oxidoreductase"/>
    <property type="match status" value="1"/>
</dbReference>
<gene>
    <name evidence="2" type="ORF">GCM10011316_24250</name>
</gene>
<sequence length="299" mass="32188">MDHNRDFDPRYGEAVALSDGIRRITAPNSGAFTFHGTNTYLIGIDPIIVVDPGPDLDSHIETILRATSGAEIAAIAVTHTHVDHSPAARRLKDLSHAPVIGCGPHRAARDLKLGEINPMDASADRDYQPDVLMGDGDRFDAGGLTLEAIATPGHTQNHLSFALLGTPYLLSGDHVMAWSTSIVAPPDGNMRAYLSSLDKLMGRPEHHFLPGHGAAIADARPYMADLRAHRLRRETAIMEQLATGAKTIPELVELIYLDLPDGLKGAAALSVFAQLEDLVDRGRVAASPELLLNARYQLA</sequence>
<accession>A0A916X2L1</accession>
<dbReference type="Gene3D" id="3.60.15.10">
    <property type="entry name" value="Ribonuclease Z/Hydroxyacylglutathione hydrolase-like"/>
    <property type="match status" value="1"/>
</dbReference>
<dbReference type="Pfam" id="PF00753">
    <property type="entry name" value="Lactamase_B"/>
    <property type="match status" value="1"/>
</dbReference>
<keyword evidence="3" id="KW-1185">Reference proteome</keyword>
<dbReference type="SMART" id="SM00849">
    <property type="entry name" value="Lactamase_B"/>
    <property type="match status" value="1"/>
</dbReference>